<keyword evidence="2" id="KW-1185">Reference proteome</keyword>
<dbReference type="InterPro" id="IPR013078">
    <property type="entry name" value="His_Pase_superF_clade-1"/>
</dbReference>
<sequence>MKIGLIRHFKVKRGYPDKWVTSKELMNWAVEYDESDVIEKKIDLGNIQWKHCFSSDLARAQRTAENTFSGNIVFLEELREIRISPIFSMNRKLPLFIHMLLIRAAWFFNHKSQPDGKKQVTERLNQALDKMMGLQEDVLIISHGGIMMFLSRELKKRGFTGPALNRPQNARLYLYEKNML</sequence>
<dbReference type="STRING" id="1503961.SAMN05421736_12358"/>
<proteinExistence type="predicted"/>
<evidence type="ECO:0000313" key="1">
    <source>
        <dbReference type="EMBL" id="SDZ63522.1"/>
    </source>
</evidence>
<gene>
    <name evidence="1" type="ORF">SAMN05421736_12358</name>
</gene>
<evidence type="ECO:0000313" key="2">
    <source>
        <dbReference type="Proteomes" id="UP000198935"/>
    </source>
</evidence>
<organism evidence="1 2">
    <name type="scientific">Evansella caseinilytica</name>
    <dbReference type="NCBI Taxonomy" id="1503961"/>
    <lineage>
        <taxon>Bacteria</taxon>
        <taxon>Bacillati</taxon>
        <taxon>Bacillota</taxon>
        <taxon>Bacilli</taxon>
        <taxon>Bacillales</taxon>
        <taxon>Bacillaceae</taxon>
        <taxon>Evansella</taxon>
    </lineage>
</organism>
<dbReference type="InterPro" id="IPR029033">
    <property type="entry name" value="His_PPase_superfam"/>
</dbReference>
<dbReference type="Pfam" id="PF00300">
    <property type="entry name" value="His_Phos_1"/>
    <property type="match status" value="1"/>
</dbReference>
<protein>
    <submittedName>
        <fullName evidence="1">Histidine phosphatase superfamily (Branch 1)</fullName>
    </submittedName>
</protein>
<dbReference type="EMBL" id="FNPI01000023">
    <property type="protein sequence ID" value="SDZ63522.1"/>
    <property type="molecule type" value="Genomic_DNA"/>
</dbReference>
<dbReference type="SUPFAM" id="SSF53254">
    <property type="entry name" value="Phosphoglycerate mutase-like"/>
    <property type="match status" value="1"/>
</dbReference>
<name>A0A1H3UM56_9BACI</name>
<dbReference type="Gene3D" id="3.40.50.1240">
    <property type="entry name" value="Phosphoglycerate mutase-like"/>
    <property type="match status" value="1"/>
</dbReference>
<accession>A0A1H3UM56</accession>
<dbReference type="OrthoDB" id="1680942at2"/>
<reference evidence="2" key="1">
    <citation type="submission" date="2016-10" db="EMBL/GenBank/DDBJ databases">
        <authorList>
            <person name="Varghese N."/>
            <person name="Submissions S."/>
        </authorList>
    </citation>
    <scope>NUCLEOTIDE SEQUENCE [LARGE SCALE GENOMIC DNA]</scope>
    <source>
        <strain evidence="2">SP</strain>
    </source>
</reference>
<dbReference type="AlphaFoldDB" id="A0A1H3UM56"/>
<dbReference type="Proteomes" id="UP000198935">
    <property type="component" value="Unassembled WGS sequence"/>
</dbReference>